<feature type="compositionally biased region" description="Basic and acidic residues" evidence="5">
    <location>
        <begin position="278"/>
        <end position="298"/>
    </location>
</feature>
<gene>
    <name evidence="8" type="primary">LOC111022223</name>
</gene>
<dbReference type="PANTHER" id="PTHR47347">
    <property type="entry name" value="GOLGIN CANDIDATE 5"/>
    <property type="match status" value="1"/>
</dbReference>
<sequence length="1023" mass="115558">MAWFSGRVSLGNFADLAGAVNKLQESVKNIEKNFDTALGFEEKSESSSDAPGFWQSATEGKALFDPVRALIGQNKTDESVEEESSSESQSSPRPTEVEESSEKQDSSQIQSDLNEKEGIETEAVPSSLKESNTVKDVEVPAEEDDERPDIQEESQGKAESESPVMPIGIIGSSFENDEVSESYGEANHGSPRTSVETPEPTAQTSDSVHYLQQKEFSETETSIHPELGTKSGATDVYQDEGSNELLAESQSSFDVHNKSDEQKLLTDRINEPIIEVENIDRIKTEEKEELKTVSHIEAEAESSDDNQGEGGSDSSSIQSGSTEVKEGPREVSASELSNAPLSDEASMHISSSDSHDSDLTIKAIEMDQRTQGSEKETKEQRLSSGTNIPDHLDSMHELEKVKADMKMMETALQGAARQAQAKADEIAKLMNENEHLNNVIEELKKKSSDAEIESLREEYHQRVSTLERKVYALTRERDTLRREQNKKSDAAALLKEKDEIINQVMAEGEELSKKQAAQESQIRKLRAQIRELEEEKKGLITKLQVEENKVDSIKRDKTATEKLLQETIEKHQTELAAQKEYYTTALTAAKEAEALAEARVNNEARTELESRLREAEERETMLVQTLEELRQTLSRKEQQAVYREDMLRRDIEDLQKRYQASERRCEELITQVPESTRPLLRQIEAMQETTARRAEAWAAVERSLNSRLQEAEAKAAAAEERERSINERLTQTLSRINVLEAQVSCLRAEQTQLSKTLEKERQRAAEIRQEYLAAKEEADTQEGRANQLEGEIRDLRRKHKEELQESLRRRELLQQEIEKEKAARSDLERKAHLHSTDVSDHSSITRHNRTFENGDLTRKLSSSSSLGNMEESYFLQASLGSSESFSDRKVTGDIAMSPYYMKSMTPSAFEAALRQKEGELASYVSRLKSIESIRDSLAEELVKLTSQSEKLRAEAGMLPGIRAELEALRRRHSAALELMGERDEELEELRADIVDLKEMYREQVNLLVNKVCNEKDKKKALFF</sequence>
<feature type="coiled-coil region" evidence="4">
    <location>
        <begin position="508"/>
        <end position="549"/>
    </location>
</feature>
<dbReference type="InterPro" id="IPR022091">
    <property type="entry name" value="TMF_TATA-bd"/>
</dbReference>
<feature type="region of interest" description="Disordered" evidence="5">
    <location>
        <begin position="64"/>
        <end position="394"/>
    </location>
</feature>
<evidence type="ECO:0000256" key="1">
    <source>
        <dbReference type="ARBA" id="ARBA00004555"/>
    </source>
</evidence>
<dbReference type="InterPro" id="IPR022092">
    <property type="entry name" value="TMF_DNA-bd"/>
</dbReference>
<organism evidence="7 8">
    <name type="scientific">Momordica charantia</name>
    <name type="common">Bitter gourd</name>
    <name type="synonym">Balsam pear</name>
    <dbReference type="NCBI Taxonomy" id="3673"/>
    <lineage>
        <taxon>Eukaryota</taxon>
        <taxon>Viridiplantae</taxon>
        <taxon>Streptophyta</taxon>
        <taxon>Embryophyta</taxon>
        <taxon>Tracheophyta</taxon>
        <taxon>Spermatophyta</taxon>
        <taxon>Magnoliopsida</taxon>
        <taxon>eudicotyledons</taxon>
        <taxon>Gunneridae</taxon>
        <taxon>Pentapetalae</taxon>
        <taxon>rosids</taxon>
        <taxon>fabids</taxon>
        <taxon>Cucurbitales</taxon>
        <taxon>Cucurbitaceae</taxon>
        <taxon>Momordiceae</taxon>
        <taxon>Momordica</taxon>
    </lineage>
</organism>
<feature type="domain" description="TATA element modulatory factor 1 TATA binding" evidence="6">
    <location>
        <begin position="903"/>
        <end position="1006"/>
    </location>
</feature>
<protein>
    <submittedName>
        <fullName evidence="8">Golgin candidate 5</fullName>
    </submittedName>
</protein>
<keyword evidence="3 4" id="KW-0175">Coiled coil</keyword>
<feature type="coiled-coil region" evidence="4">
    <location>
        <begin position="979"/>
        <end position="1006"/>
    </location>
</feature>
<comment type="subcellular location">
    <subcellularLocation>
        <location evidence="1">Golgi apparatus</location>
    </subcellularLocation>
</comment>
<proteinExistence type="predicted"/>
<feature type="coiled-coil region" evidence="4">
    <location>
        <begin position="927"/>
        <end position="954"/>
    </location>
</feature>
<reference evidence="8" key="1">
    <citation type="submission" date="2025-08" db="UniProtKB">
        <authorList>
            <consortium name="RefSeq"/>
        </authorList>
    </citation>
    <scope>IDENTIFICATION</scope>
    <source>
        <strain evidence="8">OHB3-1</strain>
    </source>
</reference>
<accession>A0A6J1DP74</accession>
<feature type="compositionally biased region" description="Basic and acidic residues" evidence="5">
    <location>
        <begin position="822"/>
        <end position="840"/>
    </location>
</feature>
<feature type="compositionally biased region" description="Low complexity" evidence="5">
    <location>
        <begin position="342"/>
        <end position="352"/>
    </location>
</feature>
<dbReference type="Pfam" id="PF12325">
    <property type="entry name" value="TMF_TATA_bd"/>
    <property type="match status" value="1"/>
</dbReference>
<feature type="region of interest" description="Disordered" evidence="5">
    <location>
        <begin position="40"/>
        <end position="59"/>
    </location>
</feature>
<feature type="compositionally biased region" description="Low complexity" evidence="5">
    <location>
        <begin position="312"/>
        <end position="321"/>
    </location>
</feature>
<dbReference type="OrthoDB" id="74178at2759"/>
<evidence type="ECO:0000259" key="6">
    <source>
        <dbReference type="Pfam" id="PF12325"/>
    </source>
</evidence>
<dbReference type="GeneID" id="111022223"/>
<dbReference type="Pfam" id="PF12329">
    <property type="entry name" value="TMF_DNA_bd"/>
    <property type="match status" value="1"/>
</dbReference>
<evidence type="ECO:0000256" key="2">
    <source>
        <dbReference type="ARBA" id="ARBA00023034"/>
    </source>
</evidence>
<evidence type="ECO:0000313" key="7">
    <source>
        <dbReference type="Proteomes" id="UP000504603"/>
    </source>
</evidence>
<dbReference type="RefSeq" id="XP_022155094.1">
    <property type="nucleotide sequence ID" value="XM_022299402.1"/>
</dbReference>
<keyword evidence="7" id="KW-1185">Reference proteome</keyword>
<evidence type="ECO:0000256" key="4">
    <source>
        <dbReference type="SAM" id="Coils"/>
    </source>
</evidence>
<feature type="coiled-coil region" evidence="4">
    <location>
        <begin position="598"/>
        <end position="671"/>
    </location>
</feature>
<dbReference type="AlphaFoldDB" id="A0A6J1DP74"/>
<name>A0A6J1DP74_MOMCH</name>
<feature type="compositionally biased region" description="Polar residues" evidence="5">
    <location>
        <begin position="190"/>
        <end position="207"/>
    </location>
</feature>
<feature type="compositionally biased region" description="Basic and acidic residues" evidence="5">
    <location>
        <begin position="255"/>
        <end position="270"/>
    </location>
</feature>
<dbReference type="GO" id="GO:0005794">
    <property type="term" value="C:Golgi apparatus"/>
    <property type="evidence" value="ECO:0007669"/>
    <property type="project" value="UniProtKB-SubCell"/>
</dbReference>
<feature type="region of interest" description="Disordered" evidence="5">
    <location>
        <begin position="822"/>
        <end position="850"/>
    </location>
</feature>
<dbReference type="PANTHER" id="PTHR47347:SF2">
    <property type="entry name" value="GOLGIN CANDIDATE 5"/>
    <property type="match status" value="1"/>
</dbReference>
<evidence type="ECO:0000256" key="5">
    <source>
        <dbReference type="SAM" id="MobiDB-lite"/>
    </source>
</evidence>
<feature type="compositionally biased region" description="Basic and acidic residues" evidence="5">
    <location>
        <begin position="353"/>
        <end position="381"/>
    </location>
</feature>
<feature type="coiled-coil region" evidence="4">
    <location>
        <begin position="398"/>
        <end position="483"/>
    </location>
</feature>
<evidence type="ECO:0000256" key="3">
    <source>
        <dbReference type="ARBA" id="ARBA00023054"/>
    </source>
</evidence>
<keyword evidence="2" id="KW-0333">Golgi apparatus</keyword>
<evidence type="ECO:0000313" key="8">
    <source>
        <dbReference type="RefSeq" id="XP_022155094.1"/>
    </source>
</evidence>
<dbReference type="KEGG" id="mcha:111022223"/>
<feature type="compositionally biased region" description="Basic and acidic residues" evidence="5">
    <location>
        <begin position="148"/>
        <end position="160"/>
    </location>
</feature>
<dbReference type="Proteomes" id="UP000504603">
    <property type="component" value="Unplaced"/>
</dbReference>